<feature type="transmembrane region" description="Helical" evidence="1">
    <location>
        <begin position="118"/>
        <end position="138"/>
    </location>
</feature>
<feature type="transmembrane region" description="Helical" evidence="1">
    <location>
        <begin position="290"/>
        <end position="311"/>
    </location>
</feature>
<feature type="transmembrane region" description="Helical" evidence="1">
    <location>
        <begin position="246"/>
        <end position="270"/>
    </location>
</feature>
<comment type="caution">
    <text evidence="2">The sequence shown here is derived from an EMBL/GenBank/DDBJ whole genome shotgun (WGS) entry which is preliminary data.</text>
</comment>
<keyword evidence="1" id="KW-0812">Transmembrane</keyword>
<keyword evidence="1" id="KW-0472">Membrane</keyword>
<reference evidence="2" key="1">
    <citation type="journal article" date="2022" name="Int. J. Mol. Sci.">
        <title>Draft Genome of Tanacetum Coccineum: Genomic Comparison of Closely Related Tanacetum-Family Plants.</title>
        <authorList>
            <person name="Yamashiro T."/>
            <person name="Shiraishi A."/>
            <person name="Nakayama K."/>
            <person name="Satake H."/>
        </authorList>
    </citation>
    <scope>NUCLEOTIDE SEQUENCE</scope>
</reference>
<sequence length="731" mass="83199">MASYDPLPYYMYYGDIESEPMVWIGIYIAIASLVCTLAMAEDLFHGLRNKKFWFPCKYFTLNAASITVITVAMKLPVDLTSEMPSYMDQAAKLGSLAFMCMSMVNLMPSLASMDNKTLLANVVGLSILVITVIVNIIIQINTYIIDPKSPDLHLNRYISFFGFVSVAYIYVAMMILLLIITISSSLTIPASKKILEFKYQATNKTYPTDQQQTQMSLVEKLRQHVRRFWVMAETGSPQFVMASSPLSTASGVICVVVLVMQSLLMFEFLYDNFNYGNEYTEYYGSVYKQSILFILVTQSIAVMVGTIAPIFRCFSVLSFKFVTKWDINQLMVFKVEKYWTQMLYEWKQNHVPILLSSRRPRTVLYNLKNIALSLCIGFQMVLVVLCKVICLILIVVLKLVVYCLYCLKSLKTKLFTPPIDSTGEINEDLSKYVLHVNDEMELAERTLKDISNSMNSFILKAEKKQNISLLELLKKSTGFDGVEQFDTDQVQPLHSAELVNSWSLPIVTLTCIAVSLPHIPKDRVESLLKSVGEGLSYTHLVEESLNISSEYVNIRKATMTLWHDVENNRMWLKNSLSKNAFEGKTATEILKWFADKAEEIFNKSSNGIMVENNIPKELIASNSMYRIAQTILLREHGNAEPLRKKQLFALLNRTIADILSACFTNIPQVITMQCHESVIEKREASVKAAAKLLGNTTKIIERLETVELPSMEDDKMAYIDEWRLHFNQSIP</sequence>
<keyword evidence="1" id="KW-1133">Transmembrane helix</keyword>
<dbReference type="Proteomes" id="UP001151760">
    <property type="component" value="Unassembled WGS sequence"/>
</dbReference>
<evidence type="ECO:0000256" key="1">
    <source>
        <dbReference type="SAM" id="Phobius"/>
    </source>
</evidence>
<reference evidence="2" key="2">
    <citation type="submission" date="2022-01" db="EMBL/GenBank/DDBJ databases">
        <authorList>
            <person name="Yamashiro T."/>
            <person name="Shiraishi A."/>
            <person name="Satake H."/>
            <person name="Nakayama K."/>
        </authorList>
    </citation>
    <scope>NUCLEOTIDE SEQUENCE</scope>
</reference>
<dbReference type="PANTHER" id="PTHR35307:SF8">
    <property type="entry name" value="GUSTATORY RECEPTOR"/>
    <property type="match status" value="1"/>
</dbReference>
<name>A0ABQ5BUN4_9ASTR</name>
<feature type="transmembrane region" description="Helical" evidence="1">
    <location>
        <begin position="20"/>
        <end position="40"/>
    </location>
</feature>
<feature type="transmembrane region" description="Helical" evidence="1">
    <location>
        <begin position="158"/>
        <end position="182"/>
    </location>
</feature>
<protein>
    <submittedName>
        <fullName evidence="2">Uncharacterized protein</fullName>
    </submittedName>
</protein>
<evidence type="ECO:0000313" key="3">
    <source>
        <dbReference type="Proteomes" id="UP001151760"/>
    </source>
</evidence>
<accession>A0ABQ5BUN4</accession>
<proteinExistence type="predicted"/>
<feature type="transmembrane region" description="Helical" evidence="1">
    <location>
        <begin position="52"/>
        <end position="73"/>
    </location>
</feature>
<evidence type="ECO:0000313" key="2">
    <source>
        <dbReference type="EMBL" id="GJT18560.1"/>
    </source>
</evidence>
<dbReference type="PANTHER" id="PTHR35307">
    <property type="entry name" value="PROTEIN, PUTATIVE-RELATED"/>
    <property type="match status" value="1"/>
</dbReference>
<feature type="transmembrane region" description="Helical" evidence="1">
    <location>
        <begin position="93"/>
        <end position="111"/>
    </location>
</feature>
<gene>
    <name evidence="2" type="ORF">Tco_0877266</name>
</gene>
<dbReference type="EMBL" id="BQNB010013646">
    <property type="protein sequence ID" value="GJT18560.1"/>
    <property type="molecule type" value="Genomic_DNA"/>
</dbReference>
<organism evidence="2 3">
    <name type="scientific">Tanacetum coccineum</name>
    <dbReference type="NCBI Taxonomy" id="301880"/>
    <lineage>
        <taxon>Eukaryota</taxon>
        <taxon>Viridiplantae</taxon>
        <taxon>Streptophyta</taxon>
        <taxon>Embryophyta</taxon>
        <taxon>Tracheophyta</taxon>
        <taxon>Spermatophyta</taxon>
        <taxon>Magnoliopsida</taxon>
        <taxon>eudicotyledons</taxon>
        <taxon>Gunneridae</taxon>
        <taxon>Pentapetalae</taxon>
        <taxon>asterids</taxon>
        <taxon>campanulids</taxon>
        <taxon>Asterales</taxon>
        <taxon>Asteraceae</taxon>
        <taxon>Asteroideae</taxon>
        <taxon>Anthemideae</taxon>
        <taxon>Anthemidinae</taxon>
        <taxon>Tanacetum</taxon>
    </lineage>
</organism>
<keyword evidence="3" id="KW-1185">Reference proteome</keyword>